<dbReference type="RefSeq" id="WP_080804093.1">
    <property type="nucleotide sequence ID" value="NZ_LT828545.1"/>
</dbReference>
<feature type="domain" description="CBS" evidence="3">
    <location>
        <begin position="8"/>
        <end position="67"/>
    </location>
</feature>
<reference evidence="4 5" key="1">
    <citation type="submission" date="2017-03" db="EMBL/GenBank/DDBJ databases">
        <authorList>
            <person name="Afonso C.L."/>
            <person name="Miller P.J."/>
            <person name="Scott M.A."/>
            <person name="Spackman E."/>
            <person name="Goraichik I."/>
            <person name="Dimitrov K.M."/>
            <person name="Suarez D.L."/>
            <person name="Swayne D.E."/>
        </authorList>
    </citation>
    <scope>NUCLEOTIDE SEQUENCE [LARGE SCALE GENOMIC DNA]</scope>
    <source>
        <strain evidence="4">PRJEB14757</strain>
    </source>
</reference>
<feature type="domain" description="CBS" evidence="3">
    <location>
        <begin position="76"/>
        <end position="132"/>
    </location>
</feature>
<name>A0A1W1H567_9BACT</name>
<keyword evidence="1 2" id="KW-0129">CBS domain</keyword>
<dbReference type="PANTHER" id="PTHR43080:SF2">
    <property type="entry name" value="CBS DOMAIN-CONTAINING PROTEIN"/>
    <property type="match status" value="1"/>
</dbReference>
<dbReference type="InterPro" id="IPR051257">
    <property type="entry name" value="Diverse_CBS-Domain"/>
</dbReference>
<dbReference type="InterPro" id="IPR046342">
    <property type="entry name" value="CBS_dom_sf"/>
</dbReference>
<organism evidence="4 5">
    <name type="scientific">Desulfamplus magnetovallimortis</name>
    <dbReference type="NCBI Taxonomy" id="1246637"/>
    <lineage>
        <taxon>Bacteria</taxon>
        <taxon>Pseudomonadati</taxon>
        <taxon>Thermodesulfobacteriota</taxon>
        <taxon>Desulfobacteria</taxon>
        <taxon>Desulfobacterales</taxon>
        <taxon>Desulfobacteraceae</taxon>
        <taxon>Desulfamplus</taxon>
    </lineage>
</organism>
<dbReference type="Proteomes" id="UP000191931">
    <property type="component" value="Unassembled WGS sequence"/>
</dbReference>
<evidence type="ECO:0000256" key="1">
    <source>
        <dbReference type="ARBA" id="ARBA00023122"/>
    </source>
</evidence>
<evidence type="ECO:0000256" key="2">
    <source>
        <dbReference type="PROSITE-ProRule" id="PRU00703"/>
    </source>
</evidence>
<dbReference type="PANTHER" id="PTHR43080">
    <property type="entry name" value="CBS DOMAIN-CONTAINING PROTEIN CBSX3, MITOCHONDRIAL"/>
    <property type="match status" value="1"/>
</dbReference>
<dbReference type="Gene3D" id="3.10.580.10">
    <property type="entry name" value="CBS-domain"/>
    <property type="match status" value="1"/>
</dbReference>
<evidence type="ECO:0000313" key="4">
    <source>
        <dbReference type="EMBL" id="SLM27621.1"/>
    </source>
</evidence>
<dbReference type="InterPro" id="IPR000644">
    <property type="entry name" value="CBS_dom"/>
</dbReference>
<dbReference type="PROSITE" id="PS51371">
    <property type="entry name" value="CBS"/>
    <property type="match status" value="2"/>
</dbReference>
<dbReference type="OrthoDB" id="9807125at2"/>
<dbReference type="SMART" id="SM00116">
    <property type="entry name" value="CBS"/>
    <property type="match status" value="2"/>
</dbReference>
<dbReference type="SUPFAM" id="SSF54631">
    <property type="entry name" value="CBS-domain pair"/>
    <property type="match status" value="1"/>
</dbReference>
<proteinExistence type="predicted"/>
<accession>A0A1W1H567</accession>
<sequence>MLVKDLLLNEKQQVHSLDCCQTVADALKIMSAYHVSGLLVMDGKSIAGIFTERDLLRCHVIFPDTPVKEIALEKVMSSRLVVAEPEDEIKDAMAMMIKAGIRHLPVVSGGEIRGILSIEELVKSHVGALTQELHYLQDYVSDLQDAVND</sequence>
<dbReference type="EMBL" id="FWEV01000007">
    <property type="protein sequence ID" value="SLM27621.1"/>
    <property type="molecule type" value="Genomic_DNA"/>
</dbReference>
<evidence type="ECO:0000313" key="5">
    <source>
        <dbReference type="Proteomes" id="UP000191931"/>
    </source>
</evidence>
<dbReference type="STRING" id="1246637.MTBBW1_1040078"/>
<dbReference type="Pfam" id="PF00571">
    <property type="entry name" value="CBS"/>
    <property type="match status" value="2"/>
</dbReference>
<keyword evidence="5" id="KW-1185">Reference proteome</keyword>
<dbReference type="AlphaFoldDB" id="A0A1W1H567"/>
<gene>
    <name evidence="4" type="ORF">MTBBW1_1040078</name>
</gene>
<protein>
    <submittedName>
        <fullName evidence="4">CBS domain protein</fullName>
    </submittedName>
</protein>
<evidence type="ECO:0000259" key="3">
    <source>
        <dbReference type="PROSITE" id="PS51371"/>
    </source>
</evidence>